<evidence type="ECO:0000256" key="1">
    <source>
        <dbReference type="ARBA" id="ARBA00004141"/>
    </source>
</evidence>
<evidence type="ECO:0000256" key="6">
    <source>
        <dbReference type="ARBA" id="ARBA00023136"/>
    </source>
</evidence>
<accession>A0A540N2H8</accession>
<dbReference type="STRING" id="106549.A0A540N2H8"/>
<sequence length="161" mass="17655">MMHMTFYWRWQVTLLFDSWKTDTWTSYFLRLLACHLVPAFYQYLEALRVRIKRAASSSSLKSASDAPIRAPLLASKLGGAGGRFSAGRLADSVLSEVNAAIGYMIMLAIMSFNGGVFVAIVLGLAIGYLAFRSGDDDVAGVVVDNSCACAKRFVWVDLVIL</sequence>
<evidence type="ECO:0000256" key="4">
    <source>
        <dbReference type="ARBA" id="ARBA00022796"/>
    </source>
</evidence>
<comment type="caution">
    <text evidence="8">The sequence shown here is derived from an EMBL/GenBank/DDBJ whole genome shotgun (WGS) entry which is preliminary data.</text>
</comment>
<dbReference type="GO" id="GO:0005375">
    <property type="term" value="F:copper ion transmembrane transporter activity"/>
    <property type="evidence" value="ECO:0007669"/>
    <property type="project" value="UniProtKB-UniRule"/>
</dbReference>
<evidence type="ECO:0000256" key="5">
    <source>
        <dbReference type="ARBA" id="ARBA00022989"/>
    </source>
</evidence>
<comment type="similarity">
    <text evidence="2 7">Belongs to the copper transporter (Ctr) (TC 1.A.56) family. SLC31A subfamily.</text>
</comment>
<organism evidence="8 9">
    <name type="scientific">Malus baccata</name>
    <name type="common">Siberian crab apple</name>
    <name type="synonym">Pyrus baccata</name>
    <dbReference type="NCBI Taxonomy" id="106549"/>
    <lineage>
        <taxon>Eukaryota</taxon>
        <taxon>Viridiplantae</taxon>
        <taxon>Streptophyta</taxon>
        <taxon>Embryophyta</taxon>
        <taxon>Tracheophyta</taxon>
        <taxon>Spermatophyta</taxon>
        <taxon>Magnoliopsida</taxon>
        <taxon>eudicotyledons</taxon>
        <taxon>Gunneridae</taxon>
        <taxon>Pentapetalae</taxon>
        <taxon>rosids</taxon>
        <taxon>fabids</taxon>
        <taxon>Rosales</taxon>
        <taxon>Rosaceae</taxon>
        <taxon>Amygdaloideae</taxon>
        <taxon>Maleae</taxon>
        <taxon>Malus</taxon>
    </lineage>
</organism>
<proteinExistence type="inferred from homology"/>
<keyword evidence="7" id="KW-0186">Copper</keyword>
<evidence type="ECO:0000256" key="3">
    <source>
        <dbReference type="ARBA" id="ARBA00022692"/>
    </source>
</evidence>
<evidence type="ECO:0000256" key="2">
    <source>
        <dbReference type="ARBA" id="ARBA00006921"/>
    </source>
</evidence>
<dbReference type="Pfam" id="PF04145">
    <property type="entry name" value="Ctr"/>
    <property type="match status" value="1"/>
</dbReference>
<keyword evidence="4 7" id="KW-0187">Copper transport</keyword>
<keyword evidence="7" id="KW-0813">Transport</keyword>
<name>A0A540N2H8_MALBA</name>
<reference evidence="8 9" key="1">
    <citation type="journal article" date="2019" name="G3 (Bethesda)">
        <title>Sequencing of a Wild Apple (Malus baccata) Genome Unravels the Differences Between Cultivated and Wild Apple Species Regarding Disease Resistance and Cold Tolerance.</title>
        <authorList>
            <person name="Chen X."/>
        </authorList>
    </citation>
    <scope>NUCLEOTIDE SEQUENCE [LARGE SCALE GENOMIC DNA]</scope>
    <source>
        <strain evidence="9">cv. Shandingzi</strain>
        <tissue evidence="8">Leaves</tissue>
    </source>
</reference>
<dbReference type="AlphaFoldDB" id="A0A540N2H8"/>
<comment type="subcellular location">
    <subcellularLocation>
        <location evidence="1 7">Membrane</location>
        <topology evidence="1 7">Multi-pass membrane protein</topology>
    </subcellularLocation>
</comment>
<evidence type="ECO:0000313" key="9">
    <source>
        <dbReference type="Proteomes" id="UP000315295"/>
    </source>
</evidence>
<dbReference type="GO" id="GO:0005886">
    <property type="term" value="C:plasma membrane"/>
    <property type="evidence" value="ECO:0007669"/>
    <property type="project" value="TreeGrafter"/>
</dbReference>
<keyword evidence="7" id="KW-0406">Ion transport</keyword>
<keyword evidence="6 7" id="KW-0472">Membrane</keyword>
<feature type="transmembrane region" description="Helical" evidence="7">
    <location>
        <begin position="105"/>
        <end position="131"/>
    </location>
</feature>
<keyword evidence="9" id="KW-1185">Reference proteome</keyword>
<dbReference type="EMBL" id="VIEB01000127">
    <property type="protein sequence ID" value="TQE05219.1"/>
    <property type="molecule type" value="Genomic_DNA"/>
</dbReference>
<dbReference type="Proteomes" id="UP000315295">
    <property type="component" value="Unassembled WGS sequence"/>
</dbReference>
<keyword evidence="3 7" id="KW-0812">Transmembrane</keyword>
<keyword evidence="5 7" id="KW-1133">Transmembrane helix</keyword>
<dbReference type="InterPro" id="IPR007274">
    <property type="entry name" value="Cop_transporter"/>
</dbReference>
<gene>
    <name evidence="8" type="ORF">C1H46_009198</name>
</gene>
<evidence type="ECO:0000256" key="7">
    <source>
        <dbReference type="RuleBase" id="RU367022"/>
    </source>
</evidence>
<protein>
    <recommendedName>
        <fullName evidence="7">Copper transport protein</fullName>
    </recommendedName>
</protein>
<dbReference type="PANTHER" id="PTHR12483:SF27">
    <property type="entry name" value="COPPER TRANSPORT PROTEIN CTR1"/>
    <property type="match status" value="1"/>
</dbReference>
<evidence type="ECO:0000313" key="8">
    <source>
        <dbReference type="EMBL" id="TQE05219.1"/>
    </source>
</evidence>
<dbReference type="PANTHER" id="PTHR12483">
    <property type="entry name" value="SOLUTE CARRIER FAMILY 31 COPPER TRANSPORTERS"/>
    <property type="match status" value="1"/>
</dbReference>